<dbReference type="AlphaFoldDB" id="A0A9D0ZS18"/>
<accession>A0A9D0ZS18</accession>
<organism evidence="2 3">
    <name type="scientific">Candidatus Coprosoma intestinipullorum</name>
    <dbReference type="NCBI Taxonomy" id="2840752"/>
    <lineage>
        <taxon>Bacteria</taxon>
        <taxon>Bacillati</taxon>
        <taxon>Bacillota</taxon>
        <taxon>Bacillota incertae sedis</taxon>
        <taxon>Candidatus Coprosoma</taxon>
    </lineage>
</organism>
<evidence type="ECO:0000259" key="1">
    <source>
        <dbReference type="Pfam" id="PF19789"/>
    </source>
</evidence>
<reference evidence="2" key="2">
    <citation type="journal article" date="2021" name="PeerJ">
        <title>Extensive microbial diversity within the chicken gut microbiome revealed by metagenomics and culture.</title>
        <authorList>
            <person name="Gilroy R."/>
            <person name="Ravi A."/>
            <person name="Getino M."/>
            <person name="Pursley I."/>
            <person name="Horton D.L."/>
            <person name="Alikhan N.F."/>
            <person name="Baker D."/>
            <person name="Gharbi K."/>
            <person name="Hall N."/>
            <person name="Watson M."/>
            <person name="Adriaenssens E.M."/>
            <person name="Foster-Nyarko E."/>
            <person name="Jarju S."/>
            <person name="Secka A."/>
            <person name="Antonio M."/>
            <person name="Oren A."/>
            <person name="Chaudhuri R.R."/>
            <person name="La Ragione R."/>
            <person name="Hildebrand F."/>
            <person name="Pallen M.J."/>
        </authorList>
    </citation>
    <scope>NUCLEOTIDE SEQUENCE</scope>
    <source>
        <strain evidence="2">CHK147-3167</strain>
    </source>
</reference>
<evidence type="ECO:0000313" key="3">
    <source>
        <dbReference type="Proteomes" id="UP000886786"/>
    </source>
</evidence>
<proteinExistence type="predicted"/>
<name>A0A9D0ZS18_9FIRM</name>
<protein>
    <recommendedName>
        <fullName evidence="1">DUF6273 domain-containing protein</fullName>
    </recommendedName>
</protein>
<dbReference type="Pfam" id="PF19789">
    <property type="entry name" value="DUF6273"/>
    <property type="match status" value="1"/>
</dbReference>
<feature type="domain" description="DUF6273" evidence="1">
    <location>
        <begin position="87"/>
        <end position="220"/>
    </location>
</feature>
<reference evidence="2" key="1">
    <citation type="submission" date="2020-10" db="EMBL/GenBank/DDBJ databases">
        <authorList>
            <person name="Gilroy R."/>
        </authorList>
    </citation>
    <scope>NUCLEOTIDE SEQUENCE</scope>
    <source>
        <strain evidence="2">CHK147-3167</strain>
    </source>
</reference>
<gene>
    <name evidence="2" type="ORF">IAB27_02315</name>
</gene>
<sequence>MYTITKYLTLIITMLTGGLTSINTHGLEIPIVKQNSGLYLSTPNRYVYKGINPNNYLKFNNELWRIISFEPDDTIKIIKAENLKNIPFDENNQNNWETSTLNKYLNQNFYLSLPKDIQDQIVNHTWNIGAVYKTQKSGIALKYTVEEEKEQITTSKIGLISMSEYIEAMDNSKTCGNISLIFKNETKCQNYLDKIVKQNNLEAAWTISKDEYSESTVYYIGNTYFPDNMANSNFIAAMPALYLNKNITLIGDGTKQNPYQITKTN</sequence>
<dbReference type="Proteomes" id="UP000886786">
    <property type="component" value="Unassembled WGS sequence"/>
</dbReference>
<dbReference type="InterPro" id="IPR046240">
    <property type="entry name" value="DUF6273"/>
</dbReference>
<comment type="caution">
    <text evidence="2">The sequence shown here is derived from an EMBL/GenBank/DDBJ whole genome shotgun (WGS) entry which is preliminary data.</text>
</comment>
<evidence type="ECO:0000313" key="2">
    <source>
        <dbReference type="EMBL" id="HIQ90447.1"/>
    </source>
</evidence>
<dbReference type="EMBL" id="DVFV01000042">
    <property type="protein sequence ID" value="HIQ90447.1"/>
    <property type="molecule type" value="Genomic_DNA"/>
</dbReference>